<dbReference type="EMBL" id="UYRU01113905">
    <property type="protein sequence ID" value="VDN44971.1"/>
    <property type="molecule type" value="Genomic_DNA"/>
</dbReference>
<dbReference type="Proteomes" id="UP000281553">
    <property type="component" value="Unassembled WGS sequence"/>
</dbReference>
<accession>A0A3P7PPL8</accession>
<name>A0A3P7PPL8_DIBLA</name>
<gene>
    <name evidence="1" type="ORF">DILT_LOCUS19490</name>
</gene>
<protein>
    <submittedName>
        <fullName evidence="1">Uncharacterized protein</fullName>
    </submittedName>
</protein>
<dbReference type="OrthoDB" id="6315675at2759"/>
<sequence>MAEDITEMLGQNQNLQFLRENCCSIGAGQSTGSIRVLAPRFLKGAERGCSLRFGPRTSDLLGLPSHPDVLHLPQSFLQKTGKPEESHFVIIGQAVDVCFVQSILLGNKGADIRVVVIKSVHIAVGTPSWR</sequence>
<dbReference type="AlphaFoldDB" id="A0A3P7PPL8"/>
<reference evidence="1 2" key="1">
    <citation type="submission" date="2018-11" db="EMBL/GenBank/DDBJ databases">
        <authorList>
            <consortium name="Pathogen Informatics"/>
        </authorList>
    </citation>
    <scope>NUCLEOTIDE SEQUENCE [LARGE SCALE GENOMIC DNA]</scope>
</reference>
<proteinExistence type="predicted"/>
<organism evidence="1 2">
    <name type="scientific">Dibothriocephalus latus</name>
    <name type="common">Fish tapeworm</name>
    <name type="synonym">Diphyllobothrium latum</name>
    <dbReference type="NCBI Taxonomy" id="60516"/>
    <lineage>
        <taxon>Eukaryota</taxon>
        <taxon>Metazoa</taxon>
        <taxon>Spiralia</taxon>
        <taxon>Lophotrochozoa</taxon>
        <taxon>Platyhelminthes</taxon>
        <taxon>Cestoda</taxon>
        <taxon>Eucestoda</taxon>
        <taxon>Diphyllobothriidea</taxon>
        <taxon>Diphyllobothriidae</taxon>
        <taxon>Dibothriocephalus</taxon>
    </lineage>
</organism>
<evidence type="ECO:0000313" key="2">
    <source>
        <dbReference type="Proteomes" id="UP000281553"/>
    </source>
</evidence>
<keyword evidence="2" id="KW-1185">Reference proteome</keyword>
<evidence type="ECO:0000313" key="1">
    <source>
        <dbReference type="EMBL" id="VDN44971.1"/>
    </source>
</evidence>